<proteinExistence type="predicted"/>
<dbReference type="EMBL" id="QRGR01000016">
    <property type="protein sequence ID" value="RDV14311.1"/>
    <property type="molecule type" value="Genomic_DNA"/>
</dbReference>
<evidence type="ECO:0000313" key="2">
    <source>
        <dbReference type="EMBL" id="RDV14311.1"/>
    </source>
</evidence>
<dbReference type="InterPro" id="IPR007165">
    <property type="entry name" value="Phage_holin_4_2"/>
</dbReference>
<keyword evidence="1" id="KW-1133">Transmembrane helix</keyword>
<accession>A0A3D8LA58</accession>
<dbReference type="Proteomes" id="UP000256708">
    <property type="component" value="Unassembled WGS sequence"/>
</dbReference>
<evidence type="ECO:0000256" key="1">
    <source>
        <dbReference type="SAM" id="Phobius"/>
    </source>
</evidence>
<dbReference type="AlphaFoldDB" id="A0A3D8LA58"/>
<dbReference type="PANTHER" id="PTHR37309">
    <property type="entry name" value="SLR0284 PROTEIN"/>
    <property type="match status" value="1"/>
</dbReference>
<feature type="transmembrane region" description="Helical" evidence="1">
    <location>
        <begin position="49"/>
        <end position="77"/>
    </location>
</feature>
<dbReference type="PANTHER" id="PTHR37309:SF1">
    <property type="entry name" value="SLR0284 PROTEIN"/>
    <property type="match status" value="1"/>
</dbReference>
<dbReference type="RefSeq" id="WP_115566467.1">
    <property type="nucleotide sequence ID" value="NZ_QRGR01000016.1"/>
</dbReference>
<sequence>MALIIKLLIVVAAALFSSYLLPGVHITGFLSAVLLAVVLAVLNTIVKPILVFLTIPVTILTLGLFLLVINALIILLAGVIVPGFTVDGFWWALLFSLVMSITAAVLDMIFARSNT</sequence>
<gene>
    <name evidence="2" type="ORF">DXT99_15405</name>
</gene>
<reference evidence="3" key="1">
    <citation type="submission" date="2018-08" db="EMBL/GenBank/DDBJ databases">
        <authorList>
            <person name="Liu Z.-W."/>
            <person name="Du Z.-J."/>
        </authorList>
    </citation>
    <scope>NUCLEOTIDE SEQUENCE [LARGE SCALE GENOMIC DNA]</scope>
    <source>
        <strain evidence="3">H4X</strain>
    </source>
</reference>
<keyword evidence="1" id="KW-0812">Transmembrane</keyword>
<organism evidence="2 3">
    <name type="scientific">Pontibacter diazotrophicus</name>
    <dbReference type="NCBI Taxonomy" id="1400979"/>
    <lineage>
        <taxon>Bacteria</taxon>
        <taxon>Pseudomonadati</taxon>
        <taxon>Bacteroidota</taxon>
        <taxon>Cytophagia</taxon>
        <taxon>Cytophagales</taxon>
        <taxon>Hymenobacteraceae</taxon>
        <taxon>Pontibacter</taxon>
    </lineage>
</organism>
<dbReference type="Pfam" id="PF04020">
    <property type="entry name" value="Phage_holin_4_2"/>
    <property type="match status" value="1"/>
</dbReference>
<comment type="caution">
    <text evidence="2">The sequence shown here is derived from an EMBL/GenBank/DDBJ whole genome shotgun (WGS) entry which is preliminary data.</text>
</comment>
<name>A0A3D8LA58_9BACT</name>
<keyword evidence="1" id="KW-0472">Membrane</keyword>
<dbReference type="OrthoDB" id="6402664at2"/>
<feature type="transmembrane region" description="Helical" evidence="1">
    <location>
        <begin position="89"/>
        <end position="110"/>
    </location>
</feature>
<keyword evidence="3" id="KW-1185">Reference proteome</keyword>
<evidence type="ECO:0000313" key="3">
    <source>
        <dbReference type="Proteomes" id="UP000256708"/>
    </source>
</evidence>
<protein>
    <submittedName>
        <fullName evidence="2">Phage holin family protein</fullName>
    </submittedName>
</protein>